<reference evidence="8 9" key="1">
    <citation type="journal article" date="2019" name="ACS Chem. Biol.">
        <title>Identification and Mobilization of a Cryptic Antibiotic Biosynthesis Gene Locus from a Human-Pathogenic Nocardia Isolate.</title>
        <authorList>
            <person name="Herisse M."/>
            <person name="Ishida K."/>
            <person name="Porter J.L."/>
            <person name="Howden B."/>
            <person name="Hertweck C."/>
            <person name="Stinear T.P."/>
            <person name="Pidot S.J."/>
        </authorList>
    </citation>
    <scope>NUCLEOTIDE SEQUENCE [LARGE SCALE GENOMIC DNA]</scope>
    <source>
        <strain evidence="8 9">AUSMDU00012715</strain>
    </source>
</reference>
<evidence type="ECO:0000256" key="2">
    <source>
        <dbReference type="ARBA" id="ARBA00010472"/>
    </source>
</evidence>
<gene>
    <name evidence="8" type="ORF">F6W96_15775</name>
</gene>
<evidence type="ECO:0000256" key="6">
    <source>
        <dbReference type="ARBA" id="ARBA00023157"/>
    </source>
</evidence>
<evidence type="ECO:0000313" key="9">
    <source>
        <dbReference type="Proteomes" id="UP000500953"/>
    </source>
</evidence>
<dbReference type="EMBL" id="CP046173">
    <property type="protein sequence ID" value="QIS19523.1"/>
    <property type="molecule type" value="Genomic_DNA"/>
</dbReference>
<keyword evidence="5" id="KW-0722">Serine protease inhibitor</keyword>
<dbReference type="Pfam" id="PF00720">
    <property type="entry name" value="SSI"/>
    <property type="match status" value="1"/>
</dbReference>
<feature type="domain" description="Subtilisin inhibitor" evidence="7">
    <location>
        <begin position="73"/>
        <end position="153"/>
    </location>
</feature>
<comment type="subcellular location">
    <subcellularLocation>
        <location evidence="1">Secreted</location>
    </subcellularLocation>
</comment>
<dbReference type="Gene3D" id="3.30.350.10">
    <property type="entry name" value="Subtilisin inhibitor-like"/>
    <property type="match status" value="1"/>
</dbReference>
<accession>A0A6G9Z3E0</accession>
<keyword evidence="4" id="KW-0646">Protease inhibitor</keyword>
<evidence type="ECO:0000259" key="7">
    <source>
        <dbReference type="Pfam" id="PF00720"/>
    </source>
</evidence>
<sequence length="178" mass="19248">MIDDGRSPVGRRRPARVYGIYDVRWRTDDQQELEYTVLRTVAFAFVVAAGAAGFATGVAAADPSQPVFEDNFTVTVGHSGNRDGLYELKCHPAGGSYPDAAAVCDRLDQLATEMRRGSGNPFTPVAPRAVCTRMDGGPATAHIVGTWLGEPLDTTVDRTDGCQISRWDRLVPLLPRIA</sequence>
<dbReference type="InterPro" id="IPR036819">
    <property type="entry name" value="Subtilisin_inhibitor-like_sf"/>
</dbReference>
<dbReference type="AlphaFoldDB" id="A0A6G9Z3E0"/>
<dbReference type="InterPro" id="IPR023549">
    <property type="entry name" value="Subtilisin_inhibitor"/>
</dbReference>
<keyword evidence="6" id="KW-1015">Disulfide bond</keyword>
<evidence type="ECO:0000256" key="1">
    <source>
        <dbReference type="ARBA" id="ARBA00004613"/>
    </source>
</evidence>
<evidence type="ECO:0000256" key="5">
    <source>
        <dbReference type="ARBA" id="ARBA00022900"/>
    </source>
</evidence>
<dbReference type="SUPFAM" id="SSF55399">
    <property type="entry name" value="Subtilisin inhibitor"/>
    <property type="match status" value="1"/>
</dbReference>
<keyword evidence="3" id="KW-0964">Secreted</keyword>
<comment type="similarity">
    <text evidence="2">Belongs to the protease inhibitor I16 (SSI) family.</text>
</comment>
<evidence type="ECO:0000256" key="4">
    <source>
        <dbReference type="ARBA" id="ARBA00022690"/>
    </source>
</evidence>
<organism evidence="8 9">
    <name type="scientific">Nocardia terpenica</name>
    <dbReference type="NCBI Taxonomy" id="455432"/>
    <lineage>
        <taxon>Bacteria</taxon>
        <taxon>Bacillati</taxon>
        <taxon>Actinomycetota</taxon>
        <taxon>Actinomycetes</taxon>
        <taxon>Mycobacteriales</taxon>
        <taxon>Nocardiaceae</taxon>
        <taxon>Nocardia</taxon>
    </lineage>
</organism>
<evidence type="ECO:0000256" key="3">
    <source>
        <dbReference type="ARBA" id="ARBA00022525"/>
    </source>
</evidence>
<evidence type="ECO:0000313" key="8">
    <source>
        <dbReference type="EMBL" id="QIS19523.1"/>
    </source>
</evidence>
<name>A0A6G9Z3E0_9NOCA</name>
<proteinExistence type="inferred from homology"/>
<dbReference type="GO" id="GO:0005576">
    <property type="term" value="C:extracellular region"/>
    <property type="evidence" value="ECO:0007669"/>
    <property type="project" value="UniProtKB-SubCell"/>
</dbReference>
<dbReference type="Proteomes" id="UP000500953">
    <property type="component" value="Chromosome"/>
</dbReference>
<protein>
    <recommendedName>
        <fullName evidence="7">Subtilisin inhibitor domain-containing protein</fullName>
    </recommendedName>
</protein>
<dbReference type="GO" id="GO:0004867">
    <property type="term" value="F:serine-type endopeptidase inhibitor activity"/>
    <property type="evidence" value="ECO:0007669"/>
    <property type="project" value="UniProtKB-KW"/>
</dbReference>